<reference evidence="4" key="1">
    <citation type="submission" date="2016-04" db="EMBL/GenBank/DDBJ databases">
        <title>Comparative genomics of biotechnologically important yeasts.</title>
        <authorList>
            <consortium name="DOE Joint Genome Institute"/>
            <person name="Riley R."/>
            <person name="Haridas S."/>
            <person name="Wolfe K.H."/>
            <person name="Lopes M.R."/>
            <person name="Hittinger C.T."/>
            <person name="Goker M."/>
            <person name="Salamov A."/>
            <person name="Wisecaver J."/>
            <person name="Long T.M."/>
            <person name="Aerts A.L."/>
            <person name="Barry K."/>
            <person name="Choi C."/>
            <person name="Clum A."/>
            <person name="Coughlan A.Y."/>
            <person name="Deshpande S."/>
            <person name="Douglass A.P."/>
            <person name="Hanson S.J."/>
            <person name="Klenk H.-P."/>
            <person name="Labutti K."/>
            <person name="Lapidus A."/>
            <person name="Lindquist E."/>
            <person name="Lipzen A."/>
            <person name="Meier-Kolthoff J.P."/>
            <person name="Ohm R.A."/>
            <person name="Otillar R.P."/>
            <person name="Pangilinan J."/>
            <person name="Peng Y."/>
            <person name="Rokas A."/>
            <person name="Rosa C.A."/>
            <person name="Scheuner C."/>
            <person name="Sibirny A.A."/>
            <person name="Slot J.C."/>
            <person name="Stielow J.B."/>
            <person name="Sun H."/>
            <person name="Kurtzman C.P."/>
            <person name="Blackwell M."/>
            <person name="Grigoriev I.V."/>
            <person name="Jeffries T.W."/>
        </authorList>
    </citation>
    <scope>NUCLEOTIDE SEQUENCE [LARGE SCALE GENOMIC DNA]</scope>
    <source>
        <strain evidence="4">NRRL YB-2248</strain>
    </source>
</reference>
<name>A0A1E4SYW3_9ASCO</name>
<feature type="compositionally biased region" description="Low complexity" evidence="1">
    <location>
        <begin position="99"/>
        <end position="120"/>
    </location>
</feature>
<feature type="compositionally biased region" description="Polar residues" evidence="1">
    <location>
        <begin position="67"/>
        <end position="98"/>
    </location>
</feature>
<sequence length="665" mass="75013">MNIPKSLLSDDLLDIPISSNATSNGNANGNTSSTPTVTNNSNSKPTRSNLYSNKGLGIKIPKRPSDTVLNTINSKTSSSQSTITPPHINNSSEFNRPISTDTSDGSDFTSQPPSRLSSISSLSSAEYNKYMASSSSSSATATATATATASTTSQTPSRFTTHQMKFQSMPSLIYQKSQSTISSSTTLNQYKLKKKIFTKSSKADKYKIYDELDDGDDNLISDDTNIYNVPLSMSSTTSLIRSANILTSKTETNLVIPPSPIPGIPNSDFSMTKNNGGGNGGNGGIKSPKLSKYPSYNGLSPTAKHLTNFYEFSINSHVDAEYKKRSKLINKIPSTTNSKDLEDFKLISQEKLSNLSITRPTWLPPKDKHESWKHEKEFQKIMTKHSLTLQKDSLINEQRERDRMIGDARLIYLTTKNKISNSNHTEIKKLIWRSLIEPNARFEIFQHVIKLKYDENLNIPETNEDLKKDWNFTSNKIIKSLKNANFSDDLIFKTLYLINKYITTTKFITKFNDNIQTNSVLKKYRNKYNDDLTVLNYKNFVKLLSQFSDDLVFKLINLMLVLGDYKFGYSFILVLCDYYHFGWNNLLLLINDSITAESTSESEVDSQVQVKPSTDEIISEDDEEGEAITITPKLESYNKLVARKRITIDDEDVFWGRVYNCYKRF</sequence>
<evidence type="ECO:0000259" key="2">
    <source>
        <dbReference type="Pfam" id="PF22874"/>
    </source>
</evidence>
<dbReference type="EMBL" id="KV453855">
    <property type="protein sequence ID" value="ODV84678.1"/>
    <property type="molecule type" value="Genomic_DNA"/>
</dbReference>
<accession>A0A1E4SYW3</accession>
<feature type="region of interest" description="Disordered" evidence="1">
    <location>
        <begin position="19"/>
        <end position="120"/>
    </location>
</feature>
<evidence type="ECO:0000313" key="3">
    <source>
        <dbReference type="EMBL" id="ODV84678.1"/>
    </source>
</evidence>
<dbReference type="OrthoDB" id="289721at2759"/>
<organism evidence="3 4">
    <name type="scientific">[Candida] arabinofermentans NRRL YB-2248</name>
    <dbReference type="NCBI Taxonomy" id="983967"/>
    <lineage>
        <taxon>Eukaryota</taxon>
        <taxon>Fungi</taxon>
        <taxon>Dikarya</taxon>
        <taxon>Ascomycota</taxon>
        <taxon>Saccharomycotina</taxon>
        <taxon>Pichiomycetes</taxon>
        <taxon>Pichiales</taxon>
        <taxon>Pichiaceae</taxon>
        <taxon>Ogataea</taxon>
        <taxon>Ogataea/Candida clade</taxon>
    </lineage>
</organism>
<dbReference type="Proteomes" id="UP000094801">
    <property type="component" value="Unassembled WGS sequence"/>
</dbReference>
<feature type="domain" description="SBE2/SBE22 middle" evidence="2">
    <location>
        <begin position="291"/>
        <end position="388"/>
    </location>
</feature>
<dbReference type="Pfam" id="PF22874">
    <property type="entry name" value="SBE2_M"/>
    <property type="match status" value="1"/>
</dbReference>
<protein>
    <recommendedName>
        <fullName evidence="2">SBE2/SBE22 middle domain-containing protein</fullName>
    </recommendedName>
</protein>
<evidence type="ECO:0000313" key="4">
    <source>
        <dbReference type="Proteomes" id="UP000094801"/>
    </source>
</evidence>
<proteinExistence type="predicted"/>
<keyword evidence="4" id="KW-1185">Reference proteome</keyword>
<gene>
    <name evidence="3" type="ORF">CANARDRAFT_23679</name>
</gene>
<dbReference type="AlphaFoldDB" id="A0A1E4SYW3"/>
<feature type="compositionally biased region" description="Low complexity" evidence="1">
    <location>
        <begin position="19"/>
        <end position="43"/>
    </location>
</feature>
<dbReference type="InterPro" id="IPR053949">
    <property type="entry name" value="SBE2/SBE22_M"/>
</dbReference>
<evidence type="ECO:0000256" key="1">
    <source>
        <dbReference type="SAM" id="MobiDB-lite"/>
    </source>
</evidence>